<dbReference type="InterPro" id="IPR052532">
    <property type="entry name" value="SUA5_domain"/>
</dbReference>
<dbReference type="AlphaFoldDB" id="A0A120N030"/>
<evidence type="ECO:0000259" key="1">
    <source>
        <dbReference type="PROSITE" id="PS51163"/>
    </source>
</evidence>
<organism evidence="2 3">
    <name type="scientific">Halorhodospira halochloris</name>
    <name type="common">Ectothiorhodospira halochloris</name>
    <dbReference type="NCBI Taxonomy" id="1052"/>
    <lineage>
        <taxon>Bacteria</taxon>
        <taxon>Pseudomonadati</taxon>
        <taxon>Pseudomonadota</taxon>
        <taxon>Gammaproteobacteria</taxon>
        <taxon>Chromatiales</taxon>
        <taxon>Ectothiorhodospiraceae</taxon>
        <taxon>Halorhodospira</taxon>
    </lineage>
</organism>
<dbReference type="EMBL" id="AP017372">
    <property type="protein sequence ID" value="BAU58598.1"/>
    <property type="molecule type" value="Genomic_DNA"/>
</dbReference>
<dbReference type="NCBIfam" id="TIGR00057">
    <property type="entry name" value="L-threonylcarbamoyladenylate synthase"/>
    <property type="match status" value="1"/>
</dbReference>
<feature type="domain" description="YrdC-like" evidence="1">
    <location>
        <begin position="14"/>
        <end position="200"/>
    </location>
</feature>
<dbReference type="RefSeq" id="WP_096409939.1">
    <property type="nucleotide sequence ID" value="NZ_AP017372.2"/>
</dbReference>
<reference evidence="2" key="1">
    <citation type="submission" date="2016-02" db="EMBL/GenBank/DDBJ databases">
        <title>Halorhodospira halochloris DSM-1059 complete genome, version 2.</title>
        <authorList>
            <person name="Tsukatani Y."/>
        </authorList>
    </citation>
    <scope>NUCLEOTIDE SEQUENCE</scope>
    <source>
        <strain evidence="2">DSM 1059</strain>
    </source>
</reference>
<keyword evidence="3" id="KW-1185">Reference proteome</keyword>
<dbReference type="Proteomes" id="UP000218890">
    <property type="component" value="Chromosome"/>
</dbReference>
<gene>
    <name evidence="2" type="ORF">HH1059_19090</name>
</gene>
<dbReference type="GO" id="GO:0003725">
    <property type="term" value="F:double-stranded RNA binding"/>
    <property type="evidence" value="ECO:0007669"/>
    <property type="project" value="InterPro"/>
</dbReference>
<dbReference type="Pfam" id="PF01300">
    <property type="entry name" value="Sua5_yciO_yrdC"/>
    <property type="match status" value="1"/>
</dbReference>
<dbReference type="PANTHER" id="PTHR42828:SF3">
    <property type="entry name" value="THREONYLCARBAMOYL-AMP SYNTHASE"/>
    <property type="match status" value="1"/>
</dbReference>
<protein>
    <recommendedName>
        <fullName evidence="1">YrdC-like domain-containing protein</fullName>
    </recommendedName>
</protein>
<dbReference type="PANTHER" id="PTHR42828">
    <property type="entry name" value="DHBP SYNTHASE RIBB-LIKE ALPHA/BETA DOMAIN-CONTAINING PROTEIN"/>
    <property type="match status" value="1"/>
</dbReference>
<dbReference type="OrthoDB" id="9781656at2"/>
<proteinExistence type="predicted"/>
<name>A0A120N030_HALHR</name>
<dbReference type="InterPro" id="IPR006070">
    <property type="entry name" value="Sua5-like_dom"/>
</dbReference>
<dbReference type="SUPFAM" id="SSF55821">
    <property type="entry name" value="YrdC/RibB"/>
    <property type="match status" value="1"/>
</dbReference>
<evidence type="ECO:0000313" key="2">
    <source>
        <dbReference type="EMBL" id="BAU58598.1"/>
    </source>
</evidence>
<sequence>MAQYFEVHPETPQPRLIKQAVEILADGGVIAYPTDSSYALGCRMGEKQALERIRAIRQLDGNHNFTVACKDLKDIGTYAKMENFAYRLLKSHTPGPYTFILRATSEVPRRLQHPKRKTIGIRVPDHPVARALTETLEEPLMSVTLQMPGDSEPLNDPEDIRDKLEKRIDAVVAGGPVGGGPSSVIDLTGDSAEVVRQGVGDTRVFQGA</sequence>
<accession>A0A120N030</accession>
<evidence type="ECO:0000313" key="3">
    <source>
        <dbReference type="Proteomes" id="UP000218890"/>
    </source>
</evidence>
<dbReference type="Gene3D" id="3.90.870.10">
    <property type="entry name" value="DHBP synthase"/>
    <property type="match status" value="1"/>
</dbReference>
<dbReference type="KEGG" id="hhk:HH1059_19090"/>
<dbReference type="PROSITE" id="PS51163">
    <property type="entry name" value="YRDC"/>
    <property type="match status" value="1"/>
</dbReference>
<dbReference type="InterPro" id="IPR017945">
    <property type="entry name" value="DHBP_synth_RibB-like_a/b_dom"/>
</dbReference>